<keyword evidence="3" id="KW-1133">Transmembrane helix</keyword>
<evidence type="ECO:0000256" key="2">
    <source>
        <dbReference type="ARBA" id="ARBA00022840"/>
    </source>
</evidence>
<sequence length="1441" mass="164456">MIDVSQWRASIGLWNYCSTTVSRLAKAYQSSSCQYPNHVDESDTVVVIKTSSVLLTTLFHITVLFFFMISFCILYLPKDTECHCSLHHCQSTCTCFTSMNSNWHGLIVFFSLHLLLSGDVELNPGPMIDDQPDIFLLRKWLEPLVDWQPFGLLLPGITQQDIAMIAKSALGIETEHQSQKLILYCKWINKHPEAKWRDVLHALTVREETELAQTIKDKLHEGQCIGGGSVNVATCNSVGVYNKEPVSDLVKGNPNDIFRSHSDKLTDAVTTNLYRLADALHAKGLIPLDTKRDMYSVSGDNELKKAGKLLITLQTLMKSSQHPEQYLIDVCHVLVNQQNQALTDIATSMMKQLGHECFEADKVNSLPHVVQQYADTMKKQYKQQPVVSNDWPPRIGQGLFFGRLSVVDKQDLFVAQTLHQKSSWFMLKGQIDKVVEMCGSKEFNVEDILQSNANSSPLVVAIDGAAGIGKTTLCRKLLNMWANGTLLHQHYDLVLYCPLRNGKIVTAKTLSDLFVCQRYEVPMVAEWFEKRNGEGLLIIFDGWDELCEQYRHSSLAASIIRREQFDQCSVIVTSRSYASSSLLELSSLNKHFEVTGFTEKEISIVIIKTLQNDSKLAQELIDYHMHMNCYYNHSDHCVTSDDIGLQEMLSNKDTQLALKLIQDLKMRSDVRSLCYVPLVLSMVILVYSKEGGHLPATLTELYDNFILQTIRRHVKRQEVDPRTLGSLSSLPSKLAKSLQELCQIAYINLVEAKMAFSSHQLQKYEGAVKEDFFGLMTTFIEYDEEKYQFLHLSIQEFLAALWIARYEKKTEEVFKDHFDDDQFQLCLRFVAGLTHLEHESYRQYFNKQIDVQCSRAPLFGYKATQRSWFHRSSEIKNNSGFISSDSNRNFPSFLLQLIYESHNANLCQLLAESVIGTTLCLRKVRLSLFDWLCFSYFINNSKLTWNHLCLEELFDQTLSVLTAGLTNKSLKTQCKRLDVKLWHPTTESIHNFLQSSLFYNVQECYCELENGQFVPCLALLQFFSTPLLKVLHLTLHRRSLTSTSYQDEHIELEKTIAKNSTLQEVKISCSGRDNQITVTIDSVIKGISRNRSIESFVINISSYPPLPPPLSNQSIEQLLKDNNTIQALSINIQDKLFPSSSLHISKVNTPLTALEIGKSTNILMASLIPHIKGLHCLILPEPYPLHLLFLSHPSLRTLALPLDTAESAIELFTILQTNTTLEALKLWVRYENICNSSMGTSLQDLLAENQTLKSLEIEGYFHNSFLSFLSTGIKQNSSLQQFTLKHIRLPLNEEVLQFFSVVAGKNNLTELEIYFKLDNEYTYCNYEEKECFMTQLFYEQGLPAVTNLLQSSSAIKRMRIVCDSYSSSEPKSKDFVIMFYESIFTHPSLEYIDICTIYNASFLLQRILKEQIKALVKMHQQKQPHKQVPIVNVECIITDVV</sequence>
<dbReference type="EnsemblMetazoa" id="XM_020004162.1">
    <property type="protein sequence ID" value="XP_019859721.1"/>
    <property type="gene ID" value="LOC109587954"/>
</dbReference>
<feature type="domain" description="NACHT" evidence="4">
    <location>
        <begin position="458"/>
        <end position="578"/>
    </location>
</feature>
<evidence type="ECO:0000256" key="3">
    <source>
        <dbReference type="SAM" id="Phobius"/>
    </source>
</evidence>
<organism evidence="5 6">
    <name type="scientific">Amphimedon queenslandica</name>
    <name type="common">Sponge</name>
    <dbReference type="NCBI Taxonomy" id="400682"/>
    <lineage>
        <taxon>Eukaryota</taxon>
        <taxon>Metazoa</taxon>
        <taxon>Porifera</taxon>
        <taxon>Demospongiae</taxon>
        <taxon>Heteroscleromorpha</taxon>
        <taxon>Haplosclerida</taxon>
        <taxon>Niphatidae</taxon>
        <taxon>Amphimedon</taxon>
    </lineage>
</organism>
<dbReference type="Proteomes" id="UP000007879">
    <property type="component" value="Unassembled WGS sequence"/>
</dbReference>
<dbReference type="GO" id="GO:0005524">
    <property type="term" value="F:ATP binding"/>
    <property type="evidence" value="ECO:0007669"/>
    <property type="project" value="UniProtKB-KW"/>
</dbReference>
<name>A0AAN0JSC5_AMPQE</name>
<dbReference type="PANTHER" id="PTHR46844:SF1">
    <property type="entry name" value="SLR5058 PROTEIN"/>
    <property type="match status" value="1"/>
</dbReference>
<evidence type="ECO:0000259" key="4">
    <source>
        <dbReference type="PROSITE" id="PS50837"/>
    </source>
</evidence>
<evidence type="ECO:0000256" key="1">
    <source>
        <dbReference type="ARBA" id="ARBA00022741"/>
    </source>
</evidence>
<keyword evidence="2" id="KW-0067">ATP-binding</keyword>
<dbReference type="Gene3D" id="3.40.50.300">
    <property type="entry name" value="P-loop containing nucleotide triphosphate hydrolases"/>
    <property type="match status" value="1"/>
</dbReference>
<dbReference type="KEGG" id="aqu:109587954"/>
<accession>A0AAN0JSC5</accession>
<dbReference type="SUPFAM" id="SSF52047">
    <property type="entry name" value="RNI-like"/>
    <property type="match status" value="1"/>
</dbReference>
<evidence type="ECO:0000313" key="6">
    <source>
        <dbReference type="Proteomes" id="UP000007879"/>
    </source>
</evidence>
<protein>
    <recommendedName>
        <fullName evidence="4">NACHT domain-containing protein</fullName>
    </recommendedName>
</protein>
<keyword evidence="3" id="KW-0812">Transmembrane</keyword>
<dbReference type="Gene3D" id="3.80.10.10">
    <property type="entry name" value="Ribonuclease Inhibitor"/>
    <property type="match status" value="1"/>
</dbReference>
<dbReference type="InterPro" id="IPR032675">
    <property type="entry name" value="LRR_dom_sf"/>
</dbReference>
<dbReference type="InterPro" id="IPR007111">
    <property type="entry name" value="NACHT_NTPase"/>
</dbReference>
<dbReference type="RefSeq" id="XP_019859721.1">
    <property type="nucleotide sequence ID" value="XM_020004162.1"/>
</dbReference>
<dbReference type="InterPro" id="IPR027417">
    <property type="entry name" value="P-loop_NTPase"/>
</dbReference>
<keyword evidence="6" id="KW-1185">Reference proteome</keyword>
<keyword evidence="3" id="KW-0472">Membrane</keyword>
<feature type="transmembrane region" description="Helical" evidence="3">
    <location>
        <begin position="53"/>
        <end position="76"/>
    </location>
</feature>
<dbReference type="Pfam" id="PF05729">
    <property type="entry name" value="NACHT"/>
    <property type="match status" value="1"/>
</dbReference>
<dbReference type="SUPFAM" id="SSF52540">
    <property type="entry name" value="P-loop containing nucleoside triphosphate hydrolases"/>
    <property type="match status" value="1"/>
</dbReference>
<dbReference type="GeneID" id="109587954"/>
<dbReference type="PROSITE" id="PS50837">
    <property type="entry name" value="NACHT"/>
    <property type="match status" value="1"/>
</dbReference>
<proteinExistence type="predicted"/>
<keyword evidence="1" id="KW-0547">Nucleotide-binding</keyword>
<reference evidence="6" key="1">
    <citation type="journal article" date="2010" name="Nature">
        <title>The Amphimedon queenslandica genome and the evolution of animal complexity.</title>
        <authorList>
            <person name="Srivastava M."/>
            <person name="Simakov O."/>
            <person name="Chapman J."/>
            <person name="Fahey B."/>
            <person name="Gauthier M.E."/>
            <person name="Mitros T."/>
            <person name="Richards G.S."/>
            <person name="Conaco C."/>
            <person name="Dacre M."/>
            <person name="Hellsten U."/>
            <person name="Larroux C."/>
            <person name="Putnam N.H."/>
            <person name="Stanke M."/>
            <person name="Adamska M."/>
            <person name="Darling A."/>
            <person name="Degnan S.M."/>
            <person name="Oakley T.H."/>
            <person name="Plachetzki D.C."/>
            <person name="Zhai Y."/>
            <person name="Adamski M."/>
            <person name="Calcino A."/>
            <person name="Cummins S.F."/>
            <person name="Goodstein D.M."/>
            <person name="Harris C."/>
            <person name="Jackson D.J."/>
            <person name="Leys S.P."/>
            <person name="Shu S."/>
            <person name="Woodcroft B.J."/>
            <person name="Vervoort M."/>
            <person name="Kosik K.S."/>
            <person name="Manning G."/>
            <person name="Degnan B.M."/>
            <person name="Rokhsar D.S."/>
        </authorList>
    </citation>
    <scope>NUCLEOTIDE SEQUENCE [LARGE SCALE GENOMIC DNA]</scope>
</reference>
<evidence type="ECO:0000313" key="5">
    <source>
        <dbReference type="EnsemblMetazoa" id="XP_019859721.1"/>
    </source>
</evidence>
<reference evidence="5" key="2">
    <citation type="submission" date="2024-06" db="UniProtKB">
        <authorList>
            <consortium name="EnsemblMetazoa"/>
        </authorList>
    </citation>
    <scope>IDENTIFICATION</scope>
</reference>
<dbReference type="PANTHER" id="PTHR46844">
    <property type="entry name" value="SLR5058 PROTEIN"/>
    <property type="match status" value="1"/>
</dbReference>